<dbReference type="HOGENOM" id="CLU_1869680_0_0_1"/>
<evidence type="ECO:0000256" key="1">
    <source>
        <dbReference type="ARBA" id="ARBA00009238"/>
    </source>
</evidence>
<feature type="repeat" description="Filamin" evidence="3">
    <location>
        <begin position="40"/>
        <end position="134"/>
    </location>
</feature>
<evidence type="ECO:0000256" key="3">
    <source>
        <dbReference type="PROSITE-ProRule" id="PRU00087"/>
    </source>
</evidence>
<dbReference type="Gene3D" id="2.60.40.10">
    <property type="entry name" value="Immunoglobulins"/>
    <property type="match status" value="1"/>
</dbReference>
<dbReference type="STRING" id="7757.ENSPMAP00000007239"/>
<protein>
    <submittedName>
        <fullName evidence="4">Uncharacterized protein</fullName>
    </submittedName>
</protein>
<dbReference type="InterPro" id="IPR044801">
    <property type="entry name" value="Filamin"/>
</dbReference>
<dbReference type="SUPFAM" id="SSF81296">
    <property type="entry name" value="E set domains"/>
    <property type="match status" value="1"/>
</dbReference>
<name>S4RPV3_PETMA</name>
<proteinExistence type="inferred from homology"/>
<dbReference type="PANTHER" id="PTHR38537">
    <property type="entry name" value="JITTERBUG, ISOFORM N"/>
    <property type="match status" value="1"/>
</dbReference>
<organism evidence="4">
    <name type="scientific">Petromyzon marinus</name>
    <name type="common">Sea lamprey</name>
    <dbReference type="NCBI Taxonomy" id="7757"/>
    <lineage>
        <taxon>Eukaryota</taxon>
        <taxon>Metazoa</taxon>
        <taxon>Chordata</taxon>
        <taxon>Craniata</taxon>
        <taxon>Vertebrata</taxon>
        <taxon>Cyclostomata</taxon>
        <taxon>Hyperoartia</taxon>
        <taxon>Petromyzontiformes</taxon>
        <taxon>Petromyzontidae</taxon>
        <taxon>Petromyzon</taxon>
    </lineage>
</organism>
<dbReference type="PROSITE" id="PS50194">
    <property type="entry name" value="FILAMIN_REPEAT"/>
    <property type="match status" value="1"/>
</dbReference>
<dbReference type="GO" id="GO:0030036">
    <property type="term" value="P:actin cytoskeleton organization"/>
    <property type="evidence" value="ECO:0007669"/>
    <property type="project" value="InterPro"/>
</dbReference>
<dbReference type="GO" id="GO:0051015">
    <property type="term" value="F:actin filament binding"/>
    <property type="evidence" value="ECO:0007669"/>
    <property type="project" value="InterPro"/>
</dbReference>
<dbReference type="Ensembl" id="ENSPMAT00000007271.1">
    <property type="protein sequence ID" value="ENSPMAP00000007239.1"/>
    <property type="gene ID" value="ENSPMAG00000006573.1"/>
</dbReference>
<comment type="similarity">
    <text evidence="1">Belongs to the filamin family.</text>
</comment>
<accession>S4RPV3</accession>
<dbReference type="InterPro" id="IPR017868">
    <property type="entry name" value="Filamin/ABP280_repeat-like"/>
</dbReference>
<reference evidence="4" key="1">
    <citation type="submission" date="2025-08" db="UniProtKB">
        <authorList>
            <consortium name="Ensembl"/>
        </authorList>
    </citation>
    <scope>IDENTIFICATION</scope>
</reference>
<evidence type="ECO:0000313" key="4">
    <source>
        <dbReference type="Ensembl" id="ENSPMAP00000007239.1"/>
    </source>
</evidence>
<keyword evidence="2" id="KW-0677">Repeat</keyword>
<reference evidence="4" key="2">
    <citation type="submission" date="2025-09" db="UniProtKB">
        <authorList>
            <consortium name="Ensembl"/>
        </authorList>
    </citation>
    <scope>IDENTIFICATION</scope>
</reference>
<dbReference type="Pfam" id="PF00630">
    <property type="entry name" value="Filamin"/>
    <property type="match status" value="1"/>
</dbReference>
<dbReference type="FunFam" id="2.60.40.10:FF:000096">
    <property type="entry name" value="filamin-C isoform X2"/>
    <property type="match status" value="1"/>
</dbReference>
<evidence type="ECO:0000256" key="2">
    <source>
        <dbReference type="ARBA" id="ARBA00022737"/>
    </source>
</evidence>
<dbReference type="OMA" id="TPCEEIM"/>
<dbReference type="InterPro" id="IPR001298">
    <property type="entry name" value="Filamin/ABP280_rpt"/>
</dbReference>
<dbReference type="InterPro" id="IPR014756">
    <property type="entry name" value="Ig_E-set"/>
</dbReference>
<sequence>VPGQRLAGNAGFQESSSVMVDTLTRSAAHSTSAVAPGLARFVSDASKVVPRGAGLNKAYVGQKNSFTVDCSKAGNNMLLVGVHGPHVPCEEVVVKHTGKGAYAVSYTLKERGEHILVLMWGNEHVPGSPYVVNVV</sequence>
<dbReference type="SMART" id="SM00557">
    <property type="entry name" value="IG_FLMN"/>
    <property type="match status" value="1"/>
</dbReference>
<dbReference type="GeneTree" id="ENSGT00940000153588"/>
<dbReference type="PANTHER" id="PTHR38537:SF8">
    <property type="entry name" value="FILAMIN-A"/>
    <property type="match status" value="1"/>
</dbReference>
<dbReference type="AlphaFoldDB" id="S4RPV3"/>
<dbReference type="InterPro" id="IPR013783">
    <property type="entry name" value="Ig-like_fold"/>
</dbReference>